<proteinExistence type="predicted"/>
<dbReference type="EMBL" id="JAGIZQ010000003">
    <property type="protein sequence ID" value="KAH6636830.1"/>
    <property type="molecule type" value="Genomic_DNA"/>
</dbReference>
<accession>A0ACB7PGP0</accession>
<evidence type="ECO:0000313" key="1">
    <source>
        <dbReference type="EMBL" id="KAH6636830.1"/>
    </source>
</evidence>
<gene>
    <name evidence="1" type="ORF">F5144DRAFT_568852</name>
</gene>
<keyword evidence="2" id="KW-1185">Reference proteome</keyword>
<protein>
    <submittedName>
        <fullName evidence="1">Carbon-nitrogen hydrolase</fullName>
    </submittedName>
</protein>
<name>A0ACB7PGP0_9PEZI</name>
<organism evidence="1 2">
    <name type="scientific">Chaetomium tenue</name>
    <dbReference type="NCBI Taxonomy" id="1854479"/>
    <lineage>
        <taxon>Eukaryota</taxon>
        <taxon>Fungi</taxon>
        <taxon>Dikarya</taxon>
        <taxon>Ascomycota</taxon>
        <taxon>Pezizomycotina</taxon>
        <taxon>Sordariomycetes</taxon>
        <taxon>Sordariomycetidae</taxon>
        <taxon>Sordariales</taxon>
        <taxon>Chaetomiaceae</taxon>
        <taxon>Chaetomium</taxon>
    </lineage>
</organism>
<sequence length="499" mass="53159">MRIGCLQFAPKVGDVPNNITRAEAVLSRADPADREDLDLLVLPEMAFSGYNFKSKEHILPHLEPTASGVSSQWARTTARKYNCTVAVGYPEKTEIAGVEPEYYNSLVVIGSNGEKLADYSKSFLYYTDATWAHEGRGFYGGKLGRLGQTALGICMDINPYKFEAPWDAYEFAFHILRVRANLVILSTAWLTNDEQSAFLSDPEAPDMSTLAYWVARLEPVIGAHSSEETIVVFANRSGVEDEATYAGSSTVIGIKDGEVSVYGILGRGVEELLVVDTDDPPFGKLVSRREVPVPGEPGAPPAPPAKQEEDPKDDGPPKSAGPGTGGVGYVDSPTLPSGFAPRTSNHNHNHKTHHHTIPTTPTPPPPPQPTRQPHTRPRPKLSLQTNLPIPSPAAALPSPDNDDDDTHSLSAIPIFVDVYTPDEPNEPDETTTWRDGAVRFGFDALSPWNGASWCSASGSGSASGVSSPLGSHCGGVIRVVASPSVFGGGLLGGGGGVCV</sequence>
<dbReference type="Proteomes" id="UP000724584">
    <property type="component" value="Unassembled WGS sequence"/>
</dbReference>
<evidence type="ECO:0000313" key="2">
    <source>
        <dbReference type="Proteomes" id="UP000724584"/>
    </source>
</evidence>
<reference evidence="1 2" key="1">
    <citation type="journal article" date="2021" name="Nat. Commun.">
        <title>Genetic determinants of endophytism in the Arabidopsis root mycobiome.</title>
        <authorList>
            <person name="Mesny F."/>
            <person name="Miyauchi S."/>
            <person name="Thiergart T."/>
            <person name="Pickel B."/>
            <person name="Atanasova L."/>
            <person name="Karlsson M."/>
            <person name="Huettel B."/>
            <person name="Barry K.W."/>
            <person name="Haridas S."/>
            <person name="Chen C."/>
            <person name="Bauer D."/>
            <person name="Andreopoulos W."/>
            <person name="Pangilinan J."/>
            <person name="LaButti K."/>
            <person name="Riley R."/>
            <person name="Lipzen A."/>
            <person name="Clum A."/>
            <person name="Drula E."/>
            <person name="Henrissat B."/>
            <person name="Kohler A."/>
            <person name="Grigoriev I.V."/>
            <person name="Martin F.M."/>
            <person name="Hacquard S."/>
        </authorList>
    </citation>
    <scope>NUCLEOTIDE SEQUENCE [LARGE SCALE GENOMIC DNA]</scope>
    <source>
        <strain evidence="1 2">MPI-SDFR-AT-0079</strain>
    </source>
</reference>
<comment type="caution">
    <text evidence="1">The sequence shown here is derived from an EMBL/GenBank/DDBJ whole genome shotgun (WGS) entry which is preliminary data.</text>
</comment>
<keyword evidence="1" id="KW-0378">Hydrolase</keyword>